<dbReference type="OrthoDB" id="7941246at2"/>
<sequence>MKILILGGTAFLSAATARQAVGRGHQVTCLARGTSSRPPEGTAWVHADRDLGIDAYAGVAGEWDAVIDVSRQPGQVRDALQTLGERAGLWTFVSTVSVYTDDATPGQDESAALHPPLQADTYTDPEQYGPAKVACEAAVIESVGDRAHISRAGLIVGPGDVSDRFGYWPARFARGGRVLVPDTPDALTQVIDVDDLAGWLLDSAENRTAGILNAVGDPLPLSQLLDMVAQVAGDHDQQVRIDPAFLVEHGVEYWAGPRSLPLWLPAEYRGFGCRSNAAAGAAGMQLRPLVETAQRSLSYERQLGLDRDRRAGLSVDDELELLSEWSKRS</sequence>
<dbReference type="SUPFAM" id="SSF51735">
    <property type="entry name" value="NAD(P)-binding Rossmann-fold domains"/>
    <property type="match status" value="1"/>
</dbReference>
<dbReference type="Proteomes" id="UP000319263">
    <property type="component" value="Chromosome"/>
</dbReference>
<evidence type="ECO:0000313" key="2">
    <source>
        <dbReference type="Proteomes" id="UP000319263"/>
    </source>
</evidence>
<protein>
    <submittedName>
        <fullName evidence="1">Epimerase</fullName>
    </submittedName>
</protein>
<accession>A0A516PZD8</accession>
<dbReference type="Gene3D" id="3.40.50.720">
    <property type="entry name" value="NAD(P)-binding Rossmann-like Domain"/>
    <property type="match status" value="1"/>
</dbReference>
<dbReference type="RefSeq" id="WP_143986317.1">
    <property type="nucleotide sequence ID" value="NZ_CP041692.1"/>
</dbReference>
<dbReference type="InterPro" id="IPR036291">
    <property type="entry name" value="NAD(P)-bd_dom_sf"/>
</dbReference>
<dbReference type="KEGG" id="mik:FOE78_10955"/>
<name>A0A516PZD8_9ACTN</name>
<proteinExistence type="predicted"/>
<dbReference type="AlphaFoldDB" id="A0A516PZD8"/>
<dbReference type="EMBL" id="CP041692">
    <property type="protein sequence ID" value="QDP96351.1"/>
    <property type="molecule type" value="Genomic_DNA"/>
</dbReference>
<evidence type="ECO:0000313" key="1">
    <source>
        <dbReference type="EMBL" id="QDP96351.1"/>
    </source>
</evidence>
<keyword evidence="2" id="KW-1185">Reference proteome</keyword>
<organism evidence="1 2">
    <name type="scientific">Microlunatus elymi</name>
    <dbReference type="NCBI Taxonomy" id="2596828"/>
    <lineage>
        <taxon>Bacteria</taxon>
        <taxon>Bacillati</taxon>
        <taxon>Actinomycetota</taxon>
        <taxon>Actinomycetes</taxon>
        <taxon>Propionibacteriales</taxon>
        <taxon>Propionibacteriaceae</taxon>
        <taxon>Microlunatus</taxon>
    </lineage>
</organism>
<reference evidence="1 2" key="1">
    <citation type="submission" date="2019-07" db="EMBL/GenBank/DDBJ databases">
        <title>Microlunatus dokdonensis sp. nov. isolated from the rhizospheric soil of the wild plant Elymus tsukushiensis.</title>
        <authorList>
            <person name="Ghim S.-Y."/>
            <person name="Hwang Y.-J."/>
            <person name="Son J.-S."/>
            <person name="Shin J.-H."/>
        </authorList>
    </citation>
    <scope>NUCLEOTIDE SEQUENCE [LARGE SCALE GENOMIC DNA]</scope>
    <source>
        <strain evidence="1 2">KUDC0627</strain>
    </source>
</reference>
<gene>
    <name evidence="1" type="ORF">FOE78_10955</name>
</gene>